<dbReference type="PROSITE" id="PS00062">
    <property type="entry name" value="ALDOKETO_REDUCTASE_2"/>
    <property type="match status" value="1"/>
</dbReference>
<evidence type="ECO:0000256" key="3">
    <source>
        <dbReference type="PIRSR" id="PIRSR000097-3"/>
    </source>
</evidence>
<dbReference type="GO" id="GO:0016491">
    <property type="term" value="F:oxidoreductase activity"/>
    <property type="evidence" value="ECO:0007669"/>
    <property type="project" value="InterPro"/>
</dbReference>
<evidence type="ECO:0000256" key="2">
    <source>
        <dbReference type="PIRSR" id="PIRSR000097-2"/>
    </source>
</evidence>
<dbReference type="PANTHER" id="PTHR11732">
    <property type="entry name" value="ALDO/KETO REDUCTASE"/>
    <property type="match status" value="1"/>
</dbReference>
<organism evidence="7">
    <name type="scientific">Gongylonema pulchrum</name>
    <dbReference type="NCBI Taxonomy" id="637853"/>
    <lineage>
        <taxon>Eukaryota</taxon>
        <taxon>Metazoa</taxon>
        <taxon>Ecdysozoa</taxon>
        <taxon>Nematoda</taxon>
        <taxon>Chromadorea</taxon>
        <taxon>Rhabditida</taxon>
        <taxon>Spirurina</taxon>
        <taxon>Spiruromorpha</taxon>
        <taxon>Spiruroidea</taxon>
        <taxon>Gongylonematidae</taxon>
        <taxon>Gongylonema</taxon>
    </lineage>
</organism>
<dbReference type="PROSITE" id="PS00798">
    <property type="entry name" value="ALDOKETO_REDUCTASE_1"/>
    <property type="match status" value="1"/>
</dbReference>
<dbReference type="OrthoDB" id="416253at2759"/>
<protein>
    <submittedName>
        <fullName evidence="7">Aldo_ket_red domain-containing protein</fullName>
    </submittedName>
</protein>
<evidence type="ECO:0000256" key="1">
    <source>
        <dbReference type="PIRSR" id="PIRSR000097-1"/>
    </source>
</evidence>
<dbReference type="FunFam" id="3.20.20.100:FF:000029">
    <property type="entry name" value="Aldo-keto reductase"/>
    <property type="match status" value="1"/>
</dbReference>
<feature type="binding site" evidence="2">
    <location>
        <position position="107"/>
    </location>
    <ligand>
        <name>substrate</name>
    </ligand>
</feature>
<evidence type="ECO:0000313" key="5">
    <source>
        <dbReference type="EMBL" id="VDK27186.1"/>
    </source>
</evidence>
<feature type="site" description="Lowers pKa of active site Tyr" evidence="3">
    <location>
        <position position="79"/>
    </location>
</feature>
<dbReference type="WBParaSite" id="GPUH_0000004401-mRNA-1">
    <property type="protein sequence ID" value="GPUH_0000004401-mRNA-1"/>
    <property type="gene ID" value="GPUH_0000004401"/>
</dbReference>
<dbReference type="InterPro" id="IPR018170">
    <property type="entry name" value="Aldo/ket_reductase_CS"/>
</dbReference>
<sequence>MVICGPIIKLANGKEMPQVGLGTWLPGEVGPAVGWALQHGYRLIDTAACYNNEEEIGKTLRKFFDNGKIKREDVFITSKVNLHEVEEQLRDSLRKLQLDYVDLYLVHMPVCFNHDHSVKVEDTWKGMENVYEKGLTKAIGVSNFSIDQIERIQKIATTMIHNVQVECHLYFPQFKLHDVCKHHNISLTAYAPIGSPGRKNFVPPQKGKLVFSLQSLADEVVQKLCAKYHKSSAQIMLRYLLQRNIAIIPKSIKEDRIKENFEVICLLFRKNAGICSN</sequence>
<dbReference type="Proteomes" id="UP000271098">
    <property type="component" value="Unassembled WGS sequence"/>
</dbReference>
<evidence type="ECO:0000313" key="6">
    <source>
        <dbReference type="Proteomes" id="UP000271098"/>
    </source>
</evidence>
<proteinExistence type="predicted"/>
<evidence type="ECO:0000313" key="7">
    <source>
        <dbReference type="WBParaSite" id="GPUH_0000004401-mRNA-1"/>
    </source>
</evidence>
<feature type="domain" description="NADP-dependent oxidoreductase" evidence="4">
    <location>
        <begin position="28"/>
        <end position="264"/>
    </location>
</feature>
<reference evidence="7" key="1">
    <citation type="submission" date="2016-06" db="UniProtKB">
        <authorList>
            <consortium name="WormBaseParasite"/>
        </authorList>
    </citation>
    <scope>IDENTIFICATION</scope>
</reference>
<dbReference type="InterPro" id="IPR023210">
    <property type="entry name" value="NADP_OxRdtase_dom"/>
</dbReference>
<evidence type="ECO:0000259" key="4">
    <source>
        <dbReference type="Pfam" id="PF00248"/>
    </source>
</evidence>
<dbReference type="InterPro" id="IPR020471">
    <property type="entry name" value="AKR"/>
</dbReference>
<dbReference type="PIRSF" id="PIRSF000097">
    <property type="entry name" value="AKR"/>
    <property type="match status" value="1"/>
</dbReference>
<dbReference type="InterPro" id="IPR036812">
    <property type="entry name" value="NAD(P)_OxRdtase_dom_sf"/>
</dbReference>
<name>A0A183CUA4_9BILA</name>
<accession>A0A183CUA4</accession>
<dbReference type="Pfam" id="PF00248">
    <property type="entry name" value="Aldo_ket_red"/>
    <property type="match status" value="1"/>
</dbReference>
<feature type="active site" description="Proton donor" evidence="1">
    <location>
        <position position="50"/>
    </location>
</feature>
<dbReference type="EMBL" id="UYRT01000031">
    <property type="protein sequence ID" value="VDK27186.1"/>
    <property type="molecule type" value="Genomic_DNA"/>
</dbReference>
<dbReference type="Gene3D" id="3.20.20.100">
    <property type="entry name" value="NADP-dependent oxidoreductase domain"/>
    <property type="match status" value="1"/>
</dbReference>
<dbReference type="PRINTS" id="PR00069">
    <property type="entry name" value="ALDKETRDTASE"/>
</dbReference>
<dbReference type="PROSITE" id="PS00063">
    <property type="entry name" value="ALDOKETO_REDUCTASE_3"/>
    <property type="match status" value="1"/>
</dbReference>
<dbReference type="SUPFAM" id="SSF51430">
    <property type="entry name" value="NAD(P)-linked oxidoreductase"/>
    <property type="match status" value="1"/>
</dbReference>
<reference evidence="5 6" key="2">
    <citation type="submission" date="2018-11" db="EMBL/GenBank/DDBJ databases">
        <authorList>
            <consortium name="Pathogen Informatics"/>
        </authorList>
    </citation>
    <scope>NUCLEOTIDE SEQUENCE [LARGE SCALE GENOMIC DNA]</scope>
</reference>
<gene>
    <name evidence="5" type="ORF">GPUH_LOCUS45</name>
</gene>
<keyword evidence="6" id="KW-1185">Reference proteome</keyword>
<dbReference type="AlphaFoldDB" id="A0A183CUA4"/>